<protein>
    <submittedName>
        <fullName evidence="6">rRNA-processing protein FCF1</fullName>
    </submittedName>
</protein>
<evidence type="ECO:0000256" key="2">
    <source>
        <dbReference type="ARBA" id="ARBA00022517"/>
    </source>
</evidence>
<dbReference type="SUPFAM" id="SSF88723">
    <property type="entry name" value="PIN domain-like"/>
    <property type="match status" value="1"/>
</dbReference>
<dbReference type="CDD" id="cd09864">
    <property type="entry name" value="PIN_Fcf1-like"/>
    <property type="match status" value="1"/>
</dbReference>
<dbReference type="Proteomes" id="UP000813385">
    <property type="component" value="Unassembled WGS sequence"/>
</dbReference>
<dbReference type="GO" id="GO:0006364">
    <property type="term" value="P:rRNA processing"/>
    <property type="evidence" value="ECO:0007669"/>
    <property type="project" value="UniProtKB-KW"/>
</dbReference>
<evidence type="ECO:0000256" key="5">
    <source>
        <dbReference type="SAM" id="MobiDB-lite"/>
    </source>
</evidence>
<keyword evidence="4" id="KW-0539">Nucleus</keyword>
<name>A0A8K0TKQ3_9PEZI</name>
<feature type="region of interest" description="Disordered" evidence="5">
    <location>
        <begin position="21"/>
        <end position="47"/>
    </location>
</feature>
<dbReference type="EMBL" id="JAGPXD010000003">
    <property type="protein sequence ID" value="KAH7362001.1"/>
    <property type="molecule type" value="Genomic_DNA"/>
</dbReference>
<dbReference type="PANTHER" id="PTHR12416">
    <property type="entry name" value="RRNA-PROCESSING PROTEIN UTP23 HOMOLOG"/>
    <property type="match status" value="1"/>
</dbReference>
<dbReference type="OrthoDB" id="76105at2759"/>
<reference evidence="6" key="1">
    <citation type="journal article" date="2021" name="Nat. Commun.">
        <title>Genetic determinants of endophytism in the Arabidopsis root mycobiome.</title>
        <authorList>
            <person name="Mesny F."/>
            <person name="Miyauchi S."/>
            <person name="Thiergart T."/>
            <person name="Pickel B."/>
            <person name="Atanasova L."/>
            <person name="Karlsson M."/>
            <person name="Huettel B."/>
            <person name="Barry K.W."/>
            <person name="Haridas S."/>
            <person name="Chen C."/>
            <person name="Bauer D."/>
            <person name="Andreopoulos W."/>
            <person name="Pangilinan J."/>
            <person name="LaButti K."/>
            <person name="Riley R."/>
            <person name="Lipzen A."/>
            <person name="Clum A."/>
            <person name="Drula E."/>
            <person name="Henrissat B."/>
            <person name="Kohler A."/>
            <person name="Grigoriev I.V."/>
            <person name="Martin F.M."/>
            <person name="Hacquard S."/>
        </authorList>
    </citation>
    <scope>NUCLEOTIDE SEQUENCE</scope>
    <source>
        <strain evidence="6">MPI-CAGE-AT-0016</strain>
    </source>
</reference>
<dbReference type="InterPro" id="IPR029060">
    <property type="entry name" value="PIN-like_dom_sf"/>
</dbReference>
<keyword evidence="2" id="KW-0690">Ribosome biogenesis</keyword>
<gene>
    <name evidence="6" type="ORF">B0T11DRAFT_297505</name>
</gene>
<keyword evidence="3" id="KW-0698">rRNA processing</keyword>
<comment type="subcellular location">
    <subcellularLocation>
        <location evidence="1">Nucleus</location>
        <location evidence="1">Nucleolus</location>
    </subcellularLocation>
</comment>
<feature type="compositionally biased region" description="Basic and acidic residues" evidence="5">
    <location>
        <begin position="21"/>
        <end position="33"/>
    </location>
</feature>
<accession>A0A8K0TKQ3</accession>
<dbReference type="AlphaFoldDB" id="A0A8K0TKQ3"/>
<comment type="caution">
    <text evidence="6">The sequence shown here is derived from an EMBL/GenBank/DDBJ whole genome shotgun (WGS) entry which is preliminary data.</text>
</comment>
<dbReference type="GO" id="GO:0032040">
    <property type="term" value="C:small-subunit processome"/>
    <property type="evidence" value="ECO:0007669"/>
    <property type="project" value="InterPro"/>
</dbReference>
<keyword evidence="7" id="KW-1185">Reference proteome</keyword>
<dbReference type="InterPro" id="IPR006984">
    <property type="entry name" value="Fcf1/UTP23"/>
</dbReference>
<evidence type="ECO:0000313" key="6">
    <source>
        <dbReference type="EMBL" id="KAH7362001.1"/>
    </source>
</evidence>
<organism evidence="6 7">
    <name type="scientific">Plectosphaerella cucumerina</name>
    <dbReference type="NCBI Taxonomy" id="40658"/>
    <lineage>
        <taxon>Eukaryota</taxon>
        <taxon>Fungi</taxon>
        <taxon>Dikarya</taxon>
        <taxon>Ascomycota</taxon>
        <taxon>Pezizomycotina</taxon>
        <taxon>Sordariomycetes</taxon>
        <taxon>Hypocreomycetidae</taxon>
        <taxon>Glomerellales</taxon>
        <taxon>Plectosphaerellaceae</taxon>
        <taxon>Plectosphaerella</taxon>
    </lineage>
</organism>
<evidence type="ECO:0000256" key="1">
    <source>
        <dbReference type="ARBA" id="ARBA00004604"/>
    </source>
</evidence>
<dbReference type="Gene3D" id="3.40.50.1010">
    <property type="entry name" value="5'-nuclease"/>
    <property type="match status" value="1"/>
</dbReference>
<evidence type="ECO:0000313" key="7">
    <source>
        <dbReference type="Proteomes" id="UP000813385"/>
    </source>
</evidence>
<sequence>MGVQKKTRKFAEVKRVIGKRDGRRKENIKKNEEAQAAANKKSGPDGELIREVPQMPSQMFDQANLAMTPPYSVLVDTSFLNSKAPRSRIRMKLSLLETLMDTLYATCIPVITDCVMAELEKLGPKYTIARRVAKDERWERMKCQHKGVYADDCLVTRVKENPVYIVATQDKELQRRLRRIPGVPILKVGRGKYFIERLPGALE</sequence>
<proteinExistence type="predicted"/>
<dbReference type="Pfam" id="PF04900">
    <property type="entry name" value="Fcf1"/>
    <property type="match status" value="1"/>
</dbReference>
<evidence type="ECO:0000256" key="3">
    <source>
        <dbReference type="ARBA" id="ARBA00022552"/>
    </source>
</evidence>
<dbReference type="InterPro" id="IPR037503">
    <property type="entry name" value="Fcf1_PIN"/>
</dbReference>
<evidence type="ECO:0000256" key="4">
    <source>
        <dbReference type="ARBA" id="ARBA00023242"/>
    </source>
</evidence>